<dbReference type="PANTHER" id="PTHR46910:SF9">
    <property type="entry name" value="MISCELLANEOUS ZN(II)2CYS6 TRANSCRIPTION FACTOR (EUROFUNG)"/>
    <property type="match status" value="1"/>
</dbReference>
<evidence type="ECO:0000313" key="5">
    <source>
        <dbReference type="Proteomes" id="UP000091956"/>
    </source>
</evidence>
<dbReference type="EMBL" id="KV460210">
    <property type="protein sequence ID" value="OBU00173.1"/>
    <property type="molecule type" value="Genomic_DNA"/>
</dbReference>
<keyword evidence="1" id="KW-0539">Nucleus</keyword>
<dbReference type="Pfam" id="PF04082">
    <property type="entry name" value="Fungal_trans"/>
    <property type="match status" value="1"/>
</dbReference>
<dbReference type="InterPro" id="IPR007219">
    <property type="entry name" value="XnlR_reg_dom"/>
</dbReference>
<feature type="region of interest" description="Disordered" evidence="2">
    <location>
        <begin position="70"/>
        <end position="104"/>
    </location>
</feature>
<gene>
    <name evidence="4" type="ORF">VE01_01726</name>
</gene>
<accession>A0A1B8GWE9</accession>
<keyword evidence="5" id="KW-1185">Reference proteome</keyword>
<dbReference type="AlphaFoldDB" id="A0A1B8GWE9"/>
<feature type="domain" description="Xylanolytic transcriptional activator regulatory" evidence="3">
    <location>
        <begin position="263"/>
        <end position="337"/>
    </location>
</feature>
<dbReference type="STRING" id="342668.A0A1B8GWE9"/>
<evidence type="ECO:0000256" key="2">
    <source>
        <dbReference type="SAM" id="MobiDB-lite"/>
    </source>
</evidence>
<proteinExistence type="predicted"/>
<name>A0A1B8GWE9_9PEZI</name>
<dbReference type="GO" id="GO:0003677">
    <property type="term" value="F:DNA binding"/>
    <property type="evidence" value="ECO:0007669"/>
    <property type="project" value="InterPro"/>
</dbReference>
<reference evidence="5" key="2">
    <citation type="journal article" date="2018" name="Nat. Commun.">
        <title>Extreme sensitivity to ultraviolet light in the fungal pathogen causing white-nose syndrome of bats.</title>
        <authorList>
            <person name="Palmer J.M."/>
            <person name="Drees K.P."/>
            <person name="Foster J.T."/>
            <person name="Lindner D.L."/>
        </authorList>
    </citation>
    <scope>NUCLEOTIDE SEQUENCE [LARGE SCALE GENOMIC DNA]</scope>
    <source>
        <strain evidence="5">UAMH 10579</strain>
    </source>
</reference>
<dbReference type="InterPro" id="IPR050987">
    <property type="entry name" value="AtrR-like"/>
</dbReference>
<dbReference type="SMART" id="SM00906">
    <property type="entry name" value="Fungal_trans"/>
    <property type="match status" value="1"/>
</dbReference>
<dbReference type="GO" id="GO:0003700">
    <property type="term" value="F:DNA-binding transcription factor activity"/>
    <property type="evidence" value="ECO:0007669"/>
    <property type="project" value="InterPro"/>
</dbReference>
<protein>
    <recommendedName>
        <fullName evidence="3">Xylanolytic transcriptional activator regulatory domain-containing protein</fullName>
    </recommendedName>
</protein>
<feature type="region of interest" description="Disordered" evidence="2">
    <location>
        <begin position="1"/>
        <end position="35"/>
    </location>
</feature>
<dbReference type="Proteomes" id="UP000091956">
    <property type="component" value="Unassembled WGS sequence"/>
</dbReference>
<dbReference type="RefSeq" id="XP_018133905.1">
    <property type="nucleotide sequence ID" value="XM_018271244.2"/>
</dbReference>
<evidence type="ECO:0000256" key="1">
    <source>
        <dbReference type="ARBA" id="ARBA00023242"/>
    </source>
</evidence>
<dbReference type="CDD" id="cd12148">
    <property type="entry name" value="fungal_TF_MHR"/>
    <property type="match status" value="1"/>
</dbReference>
<dbReference type="PANTHER" id="PTHR46910">
    <property type="entry name" value="TRANSCRIPTION FACTOR PDR1"/>
    <property type="match status" value="1"/>
</dbReference>
<reference evidence="4 5" key="1">
    <citation type="submission" date="2016-03" db="EMBL/GenBank/DDBJ databases">
        <title>Comparative genomics of Pseudogymnoascus destructans, the fungus causing white-nose syndrome of bats.</title>
        <authorList>
            <person name="Palmer J.M."/>
            <person name="Drees K.P."/>
            <person name="Foster J.T."/>
            <person name="Lindner D.L."/>
        </authorList>
    </citation>
    <scope>NUCLEOTIDE SEQUENCE [LARGE SCALE GENOMIC DNA]</scope>
    <source>
        <strain evidence="4 5">UAMH 10579</strain>
    </source>
</reference>
<dbReference type="GO" id="GO:0008270">
    <property type="term" value="F:zinc ion binding"/>
    <property type="evidence" value="ECO:0007669"/>
    <property type="project" value="InterPro"/>
</dbReference>
<organism evidence="4 5">
    <name type="scientific">Pseudogymnoascus verrucosus</name>
    <dbReference type="NCBI Taxonomy" id="342668"/>
    <lineage>
        <taxon>Eukaryota</taxon>
        <taxon>Fungi</taxon>
        <taxon>Dikarya</taxon>
        <taxon>Ascomycota</taxon>
        <taxon>Pezizomycotina</taxon>
        <taxon>Leotiomycetes</taxon>
        <taxon>Thelebolales</taxon>
        <taxon>Thelebolaceae</taxon>
        <taxon>Pseudogymnoascus</taxon>
    </lineage>
</organism>
<dbReference type="OrthoDB" id="3266505at2759"/>
<evidence type="ECO:0000313" key="4">
    <source>
        <dbReference type="EMBL" id="OBU00173.1"/>
    </source>
</evidence>
<evidence type="ECO:0000259" key="3">
    <source>
        <dbReference type="SMART" id="SM00906"/>
    </source>
</evidence>
<feature type="compositionally biased region" description="Polar residues" evidence="2">
    <location>
        <begin position="575"/>
        <end position="620"/>
    </location>
</feature>
<dbReference type="GO" id="GO:0006351">
    <property type="term" value="P:DNA-templated transcription"/>
    <property type="evidence" value="ECO:0007669"/>
    <property type="project" value="InterPro"/>
</dbReference>
<dbReference type="GeneID" id="28835112"/>
<sequence>MAPEHSPNNRLMREDQSEDTVGITDDSNMTVEPSAKRRRVFLQTMGQQLREVGVLQTSPREVASDFVSGARDASHVQPLDGTPRTGGSQHVNVQTQTPDSDAVPGMDDQPLTGALMSASKSLWLPGEILTVPIEEGGDTFTFEDLLSWTCSYFDNWHPAYPFLHAPSVLEHFGHVIDHGVLDSTDSLKHKLTILRSIMSVSLIDRRQTATTMRPVPSQLVFASLNDAIQSVQCMLTDESSIVALQAIVSVQLLFISMLRYNAASRLQGLAVRMAFHLGLHRCPMKFSDFPRKEARLRQRLFWSIYCIDRYISIRLGVPLAIRDIDIEACFPTLERHLEGVQSQSDTDGRLDLFGFLARHAEIRGSITELRNKSVLYKQTEVDDATVIDAKLSKWWNEVDEYLESNSHESLPISQYHQVTLVVLRYESIIALNKYTVATSKKGSVYDAALQNCITAARCIISTLHKALEPQDVGFSTTHEVAGSCGLLWPSFTWAVWMSAFLMVYAAREGQVPQIVSTRLVDRAFKVLEHLALRGSIWPNACAIAIRDLRAQLVNQRIHSKQTYTRSNHSYKNDQSRNILRTSSGFIPPRSNSGNDFSVGTSNSTRWQNPETSGAGSNLSRGNHDMESNQNMPSIQEDSEPPSTNRLSSVNFSGVPQSPMNSHNRMFSELSGLMPSFRDAEGNGYVYRMGGELGLDLQMPNQDGVELFYGLDTPFWLNGDQWRGLGDNP</sequence>
<feature type="compositionally biased region" description="Polar residues" evidence="2">
    <location>
        <begin position="627"/>
        <end position="659"/>
    </location>
</feature>
<feature type="compositionally biased region" description="Polar residues" evidence="2">
    <location>
        <begin position="85"/>
        <end position="99"/>
    </location>
</feature>
<feature type="region of interest" description="Disordered" evidence="2">
    <location>
        <begin position="561"/>
        <end position="659"/>
    </location>
</feature>